<evidence type="ECO:0000256" key="1">
    <source>
        <dbReference type="ARBA" id="ARBA00004163"/>
    </source>
</evidence>
<sequence length="430" mass="47576">MSLESLQKRLTTLQETTSHIQTLIARLASFKFPPGAIPLNQGSLDTVATELSNEIHDTLKEQNNDFKLLEQEIKDSPGGRKGSDAETNKLRLLERATRTQQELKQSVHLISPTQRTILTIPSAQSAFRKAQLAAKRNLDLSRRAERELLLQSLAALPSPSCNQPISRRRTPAAEQTQDEKLVGSAGDVTAALRQVHASMTNELSRSQFAHDTLKESGAALEQLGESYTSLDSVLASTKGLLGMLLKSQKSDTWYLETAFYVLLATISWLVFRRFIYGPAWWLVYLPLKMFWNAWMGVFTVLGLRGASSTVSVSSQSVGTMIMPASGTVAQVTMSGTDAPQVVRGGRGNAKPPKPPQEDDEGRPLVDIVGEMAEDTRAQGQEQPQEPAQPESNEGQQQEEQVQPNPKKRMWDSEVEARKEAEAEQKRKDEL</sequence>
<name>A0A177A3F7_9PEZI</name>
<dbReference type="GO" id="GO:0005484">
    <property type="term" value="F:SNAP receptor activity"/>
    <property type="evidence" value="ECO:0007669"/>
    <property type="project" value="InterPro"/>
</dbReference>
<dbReference type="Pfam" id="PF03908">
    <property type="entry name" value="Sec20"/>
    <property type="match status" value="1"/>
</dbReference>
<comment type="similarity">
    <text evidence="9">Belongs to the SEC20 family.</text>
</comment>
<feature type="domain" description="Sec20 C-terminal" evidence="12">
    <location>
        <begin position="185"/>
        <end position="273"/>
    </location>
</feature>
<dbReference type="PANTHER" id="PTHR12825:SF0">
    <property type="entry name" value="VESICLE TRANSPORT PROTEIN SEC20"/>
    <property type="match status" value="1"/>
</dbReference>
<evidence type="ECO:0000259" key="12">
    <source>
        <dbReference type="Pfam" id="PF03908"/>
    </source>
</evidence>
<dbReference type="VEuPathDB" id="FungiDB:GMDG_04740"/>
<feature type="transmembrane region" description="Helical" evidence="11">
    <location>
        <begin position="253"/>
        <end position="271"/>
    </location>
</feature>
<gene>
    <name evidence="13" type="ORF">VC83_07914</name>
</gene>
<dbReference type="RefSeq" id="XP_024321290.1">
    <property type="nucleotide sequence ID" value="XM_024471478.1"/>
</dbReference>
<dbReference type="GO" id="GO:0031201">
    <property type="term" value="C:SNARE complex"/>
    <property type="evidence" value="ECO:0007669"/>
    <property type="project" value="TreeGrafter"/>
</dbReference>
<keyword evidence="7" id="KW-0175">Coiled coil</keyword>
<dbReference type="InterPro" id="IPR005606">
    <property type="entry name" value="Sec20"/>
</dbReference>
<feature type="compositionally biased region" description="Low complexity" evidence="10">
    <location>
        <begin position="377"/>
        <end position="390"/>
    </location>
</feature>
<evidence type="ECO:0000256" key="3">
    <source>
        <dbReference type="ARBA" id="ARBA00022692"/>
    </source>
</evidence>
<evidence type="ECO:0000256" key="7">
    <source>
        <dbReference type="ARBA" id="ARBA00023054"/>
    </source>
</evidence>
<feature type="compositionally biased region" description="Polar residues" evidence="10">
    <location>
        <begin position="391"/>
        <end position="403"/>
    </location>
</feature>
<organism evidence="13">
    <name type="scientific">Pseudogymnoascus destructans</name>
    <dbReference type="NCBI Taxonomy" id="655981"/>
    <lineage>
        <taxon>Eukaryota</taxon>
        <taxon>Fungi</taxon>
        <taxon>Dikarya</taxon>
        <taxon>Ascomycota</taxon>
        <taxon>Pezizomycotina</taxon>
        <taxon>Leotiomycetes</taxon>
        <taxon>Thelebolales</taxon>
        <taxon>Thelebolaceae</taxon>
        <taxon>Pseudogymnoascus</taxon>
    </lineage>
</organism>
<keyword evidence="3 11" id="KW-0812">Transmembrane</keyword>
<dbReference type="EMBL" id="KV441406">
    <property type="protein sequence ID" value="OAF55992.2"/>
    <property type="molecule type" value="Genomic_DNA"/>
</dbReference>
<evidence type="ECO:0000256" key="10">
    <source>
        <dbReference type="SAM" id="MobiDB-lite"/>
    </source>
</evidence>
<evidence type="ECO:0000256" key="2">
    <source>
        <dbReference type="ARBA" id="ARBA00022448"/>
    </source>
</evidence>
<dbReference type="GO" id="GO:0006890">
    <property type="term" value="P:retrograde vesicle-mediated transport, Golgi to endoplasmic reticulum"/>
    <property type="evidence" value="ECO:0007669"/>
    <property type="project" value="InterPro"/>
</dbReference>
<dbReference type="GO" id="GO:0005789">
    <property type="term" value="C:endoplasmic reticulum membrane"/>
    <property type="evidence" value="ECO:0007669"/>
    <property type="project" value="UniProtKB-SubCell"/>
</dbReference>
<proteinExistence type="inferred from homology"/>
<keyword evidence="8 11" id="KW-0472">Membrane</keyword>
<dbReference type="Proteomes" id="UP000077154">
    <property type="component" value="Unassembled WGS sequence"/>
</dbReference>
<feature type="transmembrane region" description="Helical" evidence="11">
    <location>
        <begin position="291"/>
        <end position="312"/>
    </location>
</feature>
<comment type="subcellular location">
    <subcellularLocation>
        <location evidence="1">Endoplasmic reticulum membrane</location>
        <topology evidence="1">Single-pass type IV membrane protein</topology>
    </subcellularLocation>
</comment>
<evidence type="ECO:0000256" key="6">
    <source>
        <dbReference type="ARBA" id="ARBA00022989"/>
    </source>
</evidence>
<evidence type="ECO:0000256" key="4">
    <source>
        <dbReference type="ARBA" id="ARBA00022824"/>
    </source>
</evidence>
<dbReference type="PANTHER" id="PTHR12825">
    <property type="entry name" value="BNIP1-RELATED"/>
    <property type="match status" value="1"/>
</dbReference>
<dbReference type="OrthoDB" id="46868at2759"/>
<accession>A0A177A3F7</accession>
<dbReference type="InterPro" id="IPR056173">
    <property type="entry name" value="Sec20_C"/>
</dbReference>
<evidence type="ECO:0000256" key="8">
    <source>
        <dbReference type="ARBA" id="ARBA00023136"/>
    </source>
</evidence>
<keyword evidence="5" id="KW-0931">ER-Golgi transport</keyword>
<keyword evidence="2" id="KW-0813">Transport</keyword>
<evidence type="ECO:0000256" key="5">
    <source>
        <dbReference type="ARBA" id="ARBA00022892"/>
    </source>
</evidence>
<evidence type="ECO:0000313" key="13">
    <source>
        <dbReference type="EMBL" id="OAF55992.2"/>
    </source>
</evidence>
<keyword evidence="4" id="KW-0256">Endoplasmic reticulum</keyword>
<reference evidence="13" key="1">
    <citation type="submission" date="2016-03" db="EMBL/GenBank/DDBJ databases">
        <title>Updated assembly of Pseudogymnoascus destructans, the fungus causing white-nose syndrome of bats.</title>
        <authorList>
            <person name="Palmer J.M."/>
            <person name="Drees K.P."/>
            <person name="Foster J.T."/>
            <person name="Lindner D.L."/>
        </authorList>
    </citation>
    <scope>NUCLEOTIDE SEQUENCE [LARGE SCALE GENOMIC DNA]</scope>
    <source>
        <strain evidence="13">20631-21</strain>
    </source>
</reference>
<protein>
    <recommendedName>
        <fullName evidence="12">Sec20 C-terminal domain-containing protein</fullName>
    </recommendedName>
</protein>
<feature type="compositionally biased region" description="Basic and acidic residues" evidence="10">
    <location>
        <begin position="408"/>
        <end position="430"/>
    </location>
</feature>
<dbReference type="AlphaFoldDB" id="A0A177A3F7"/>
<dbReference type="GeneID" id="36290958"/>
<feature type="region of interest" description="Disordered" evidence="10">
    <location>
        <begin position="338"/>
        <end position="430"/>
    </location>
</feature>
<keyword evidence="6 11" id="KW-1133">Transmembrane helix</keyword>
<evidence type="ECO:0000256" key="11">
    <source>
        <dbReference type="SAM" id="Phobius"/>
    </source>
</evidence>
<evidence type="ECO:0000256" key="9">
    <source>
        <dbReference type="ARBA" id="ARBA00037934"/>
    </source>
</evidence>